<proteinExistence type="predicted"/>
<dbReference type="STRING" id="37360.A0A0G4J431"/>
<dbReference type="Proteomes" id="UP000290189">
    <property type="component" value="Unassembled WGS sequence"/>
</dbReference>
<name>A0A0G4J431_PLABS</name>
<dbReference type="EMBL" id="OVEO01000001">
    <property type="protein sequence ID" value="SPQ93746.1"/>
    <property type="molecule type" value="Genomic_DNA"/>
</dbReference>
<dbReference type="GO" id="GO:0031124">
    <property type="term" value="P:mRNA 3'-end processing"/>
    <property type="evidence" value="ECO:0007669"/>
    <property type="project" value="TreeGrafter"/>
</dbReference>
<keyword evidence="5" id="KW-0496">Mitochondrion</keyword>
<dbReference type="Proteomes" id="UP000039324">
    <property type="component" value="Unassembled WGS sequence"/>
</dbReference>
<dbReference type="OMA" id="KHEAPDR"/>
<dbReference type="PANTHER" id="PTHR12460:SF0">
    <property type="entry name" value="CID DOMAIN-CONTAINING PROTEIN-RELATED"/>
    <property type="match status" value="1"/>
</dbReference>
<dbReference type="InterPro" id="IPR013989">
    <property type="entry name" value="Dev_and_cell_death_domain"/>
</dbReference>
<dbReference type="GO" id="GO:0000993">
    <property type="term" value="F:RNA polymerase II complex binding"/>
    <property type="evidence" value="ECO:0007669"/>
    <property type="project" value="TreeGrafter"/>
</dbReference>
<feature type="compositionally biased region" description="Low complexity" evidence="2">
    <location>
        <begin position="1209"/>
        <end position="1227"/>
    </location>
</feature>
<feature type="region of interest" description="Disordered" evidence="2">
    <location>
        <begin position="1207"/>
        <end position="1251"/>
    </location>
</feature>
<dbReference type="Pfam" id="PF12796">
    <property type="entry name" value="Ank_2"/>
    <property type="match status" value="1"/>
</dbReference>
<dbReference type="SUPFAM" id="SSF48403">
    <property type="entry name" value="Ankyrin repeat"/>
    <property type="match status" value="1"/>
</dbReference>
<feature type="region of interest" description="Disordered" evidence="2">
    <location>
        <begin position="1157"/>
        <end position="1181"/>
    </location>
</feature>
<feature type="compositionally biased region" description="Low complexity" evidence="2">
    <location>
        <begin position="958"/>
        <end position="967"/>
    </location>
</feature>
<dbReference type="PROSITE" id="PS50297">
    <property type="entry name" value="ANK_REP_REGION"/>
    <property type="match status" value="2"/>
</dbReference>
<evidence type="ECO:0000313" key="5">
    <source>
        <dbReference type="EMBL" id="SPQ93746.1"/>
    </source>
</evidence>
<keyword evidence="6" id="KW-1185">Reference proteome</keyword>
<dbReference type="AlphaFoldDB" id="A0A0G4J431"/>
<dbReference type="Pfam" id="PF10539">
    <property type="entry name" value="Dev_Cell_Death"/>
    <property type="match status" value="1"/>
</dbReference>
<dbReference type="InterPro" id="IPR036770">
    <property type="entry name" value="Ankyrin_rpt-contain_sf"/>
</dbReference>
<feature type="compositionally biased region" description="Low complexity" evidence="2">
    <location>
        <begin position="1073"/>
        <end position="1096"/>
    </location>
</feature>
<evidence type="ECO:0000313" key="7">
    <source>
        <dbReference type="Proteomes" id="UP000290189"/>
    </source>
</evidence>
<feature type="repeat" description="ANK" evidence="1">
    <location>
        <begin position="173"/>
        <end position="205"/>
    </location>
</feature>
<evidence type="ECO:0000313" key="6">
    <source>
        <dbReference type="Proteomes" id="UP000039324"/>
    </source>
</evidence>
<reference evidence="4 6" key="1">
    <citation type="submission" date="2015-02" db="EMBL/GenBank/DDBJ databases">
        <authorList>
            <person name="Chooi Y.-H."/>
        </authorList>
    </citation>
    <scope>NUCLEOTIDE SEQUENCE [LARGE SCALE GENOMIC DNA]</scope>
    <source>
        <strain evidence="4">E3</strain>
    </source>
</reference>
<gene>
    <name evidence="4" type="ORF">PBRA_008909</name>
    <name evidence="5" type="ORF">PLBR_LOCUS961</name>
</gene>
<dbReference type="EMBL" id="CDSF01000124">
    <property type="protein sequence ID" value="CEP02325.1"/>
    <property type="molecule type" value="Genomic_DNA"/>
</dbReference>
<feature type="region of interest" description="Disordered" evidence="2">
    <location>
        <begin position="951"/>
        <end position="1126"/>
    </location>
</feature>
<protein>
    <recommendedName>
        <fullName evidence="3">DCD domain-containing protein</fullName>
    </recommendedName>
</protein>
<dbReference type="InterPro" id="IPR002110">
    <property type="entry name" value="Ankyrin_rpt"/>
</dbReference>
<reference evidence="5 7" key="2">
    <citation type="submission" date="2018-03" db="EMBL/GenBank/DDBJ databases">
        <authorList>
            <person name="Fogelqvist J."/>
        </authorList>
    </citation>
    <scope>NUCLEOTIDE SEQUENCE [LARGE SCALE GENOMIC DNA]</scope>
</reference>
<feature type="compositionally biased region" description="Low complexity" evidence="2">
    <location>
        <begin position="798"/>
        <end position="814"/>
    </location>
</feature>
<feature type="compositionally biased region" description="Basic residues" evidence="2">
    <location>
        <begin position="714"/>
        <end position="730"/>
    </location>
</feature>
<sequence>MAAAPGTLQKRPLRDRIAEATANANSTTTAKPMPAITTTDQCAAHLLGEFAKLGHAAQVVKLLQSSNRPAVEAIDSAFLTAVEHGHESIVHILASHISPIVRLARHGDPATVLAARSNSVACLSAVVERCGTSVDLCNANGRTALHIAAEHDYADIAQWLVDHDADLNAADNDGVCPLHVASMNKRERVLRILLDNEASLSLRNKDGATPLDVAYDCEVVRIVLSHAARSGLHTEASERIDCSGFDQLRAGPVAVLFWSAIGVGRDNAMFQQLGVYPFDRLNDTERIVVLTEVCERIAGYRQDIDIDVLRDSALFAVFAMMKLRVKKEIDAGNTKSASSRTDDDERRYGWRRKIVAAYEHLLECDAADAGLSVECTKRIVWSTIVNLLAQHSAFGSTFWDKRRVFSCVNVQERPRLLTTGAPDNYWASRLPTTSQLSQGVVQLTFKKLMTMSKTFLAEESLDSNGCFCQDCVAEREVPLTFKLRFLDETAECKRDLKKGIVKRTPCCDEDARLSSAAATREQVDELLLSQNGELCKFWSNLTTEEKWALTEMTTTELADLIAEPGPFEWETLRAALTSYTQYQWEEDSLEINDDCITIADEISETKDLNDLIHIMIEAAVRILRGEGADVPVVPVLPPIPLTCSAHASECLRCVSEEEWDRRGRQLLENIVLCEFARRIAAQYLVKKEESRAQRIALEHELELLREVEQLERKERRKKAKSRRKRGRRAQTRPAVETPPETRPAAAAAAPAAAAPSSPSSASTPSSSSSSSDDVDSDGEVPIALPSSVLLRSNPKQPAPAKSSRSSVRPSGSSPAPSPSYTGGMMFICTDDTYDECQALGIFGLPRQHLASVVECRPGGSCALFLFNITTRYLYGLFEPSAPGADLIDPTAWARPRGGPTPFPAQVRYKQVGPKRPGLPESAFRHIFPDGNRIRKLTGDEVRDLLQTWDTFDPRKDSSAASSAAASSTPAQQSKRASRASKKQQQQPPVSCQPAGQPSKSQSQQQQQQVQPQKRQVGQQQAQPRPAEQRSSPRRQPPDPPSQPRPESVQQPPSAPKPSAPLPDQRQQQERSQPRPAQHGPAGVAPPVAARTAPAVPERNPVQQDAAPVVQDPASHLSPPPSSLLPSVSLRADAIPMAPFASRQQPVPAVSILTRPAPLPAIDPGVVYPSQGPPPPVPPPNVAFVTPSPIPCADPIWSTASSALTWDRTASSLAPPRPSSASATPQASRFQQARQQPFERGNRPPIRASSSVNGLNLFGDWNGIWGTPSQQPPTSSIW</sequence>
<accession>A0A0G4J431</accession>
<evidence type="ECO:0000259" key="3">
    <source>
        <dbReference type="PROSITE" id="PS51222"/>
    </source>
</evidence>
<dbReference type="Gene3D" id="1.25.40.20">
    <property type="entry name" value="Ankyrin repeat-containing domain"/>
    <property type="match status" value="1"/>
</dbReference>
<dbReference type="PANTHER" id="PTHR12460">
    <property type="entry name" value="CYCLIN-DEPENDENT KINASE INHIBITOR-RELATED PROTEIN"/>
    <property type="match status" value="1"/>
</dbReference>
<dbReference type="SMART" id="SM00248">
    <property type="entry name" value="ANK"/>
    <property type="match status" value="5"/>
</dbReference>
<feature type="compositionally biased region" description="Pro residues" evidence="2">
    <location>
        <begin position="1170"/>
        <end position="1180"/>
    </location>
</feature>
<geneLocation type="mitochondrion" evidence="5"/>
<evidence type="ECO:0000256" key="2">
    <source>
        <dbReference type="SAM" id="MobiDB-lite"/>
    </source>
</evidence>
<feature type="region of interest" description="Disordered" evidence="2">
    <location>
        <begin position="711"/>
        <end position="821"/>
    </location>
</feature>
<evidence type="ECO:0000313" key="4">
    <source>
        <dbReference type="EMBL" id="CEP02325.1"/>
    </source>
</evidence>
<feature type="compositionally biased region" description="Low complexity" evidence="2">
    <location>
        <begin position="743"/>
        <end position="771"/>
    </location>
</feature>
<dbReference type="OrthoDB" id="1920894at2759"/>
<feature type="domain" description="DCD" evidence="3">
    <location>
        <begin position="819"/>
        <end position="953"/>
    </location>
</feature>
<feature type="compositionally biased region" description="Low complexity" evidence="2">
    <location>
        <begin position="992"/>
        <end position="1029"/>
    </location>
</feature>
<feature type="repeat" description="ANK" evidence="1">
    <location>
        <begin position="140"/>
        <end position="172"/>
    </location>
</feature>
<organism evidence="4 6">
    <name type="scientific">Plasmodiophora brassicae</name>
    <name type="common">Clubroot disease agent</name>
    <dbReference type="NCBI Taxonomy" id="37360"/>
    <lineage>
        <taxon>Eukaryota</taxon>
        <taxon>Sar</taxon>
        <taxon>Rhizaria</taxon>
        <taxon>Endomyxa</taxon>
        <taxon>Phytomyxea</taxon>
        <taxon>Plasmodiophorida</taxon>
        <taxon>Plasmodiophoridae</taxon>
        <taxon>Plasmodiophora</taxon>
    </lineage>
</organism>
<dbReference type="PROSITE" id="PS51222">
    <property type="entry name" value="DCD"/>
    <property type="match status" value="1"/>
</dbReference>
<keyword evidence="1" id="KW-0040">ANK repeat</keyword>
<evidence type="ECO:0000256" key="1">
    <source>
        <dbReference type="PROSITE-ProRule" id="PRU00023"/>
    </source>
</evidence>
<dbReference type="SMART" id="SM00767">
    <property type="entry name" value="DCD"/>
    <property type="match status" value="1"/>
</dbReference>
<dbReference type="PROSITE" id="PS50088">
    <property type="entry name" value="ANK_REPEAT"/>
    <property type="match status" value="2"/>
</dbReference>